<dbReference type="InterPro" id="IPR027417">
    <property type="entry name" value="P-loop_NTPase"/>
</dbReference>
<organism evidence="2 3">
    <name type="scientific">Actinoplanes friuliensis DSM 7358</name>
    <dbReference type="NCBI Taxonomy" id="1246995"/>
    <lineage>
        <taxon>Bacteria</taxon>
        <taxon>Bacillati</taxon>
        <taxon>Actinomycetota</taxon>
        <taxon>Actinomycetes</taxon>
        <taxon>Micromonosporales</taxon>
        <taxon>Micromonosporaceae</taxon>
        <taxon>Actinoplanes</taxon>
    </lineage>
</organism>
<gene>
    <name evidence="2" type="ORF">AFR_11500</name>
</gene>
<dbReference type="HOGENOM" id="CLU_731349_0_0_11"/>
<evidence type="ECO:0000256" key="1">
    <source>
        <dbReference type="SAM" id="MobiDB-lite"/>
    </source>
</evidence>
<accession>U5VUS1</accession>
<dbReference type="AlphaFoldDB" id="U5VUS1"/>
<protein>
    <submittedName>
        <fullName evidence="2">Uncharacterized protein</fullName>
    </submittedName>
</protein>
<dbReference type="eggNOG" id="COG1936">
    <property type="taxonomic scope" value="Bacteria"/>
</dbReference>
<dbReference type="Proteomes" id="UP000017746">
    <property type="component" value="Chromosome"/>
</dbReference>
<feature type="region of interest" description="Disordered" evidence="1">
    <location>
        <begin position="162"/>
        <end position="197"/>
    </location>
</feature>
<evidence type="ECO:0000313" key="2">
    <source>
        <dbReference type="EMBL" id="AGZ40589.1"/>
    </source>
</evidence>
<dbReference type="Gene3D" id="3.40.50.300">
    <property type="entry name" value="P-loop containing nucleotide triphosphate hydrolases"/>
    <property type="match status" value="2"/>
</dbReference>
<sequence length="363" mass="37588">MIPVLWVCGPPGVGKTSVGWEIYTRLSGSGVACGYVDIDQLGIVDRDPPFDPGRHRLKARNLAAVISGYAAAGARCVIVSGIVDPDHGVHTDDLAGLALTMCVLRADRDELNRRYQGREGADATAPSVRQAVAGPSIEVDTTGPTVAAVAGKILERTGWPRVPDAVGVPGRAGSDPAGAGAEPGGPQGRPEAVSEPAEDGLEGPVLWVCGPTGVGKSSAGFTVFLRTPRAAFVDLDQLGFCAPVPIAQADRLRILGAIWRNYRAAGAQALVLVGPLEGATTATVARLHAGPTQLTERILRRGRGGGSWPQPGDPLLGRPETELRRLAAEAARDAPLTGDSIETDGRSVEEVAGLILARTGWPG</sequence>
<reference evidence="2 3" key="1">
    <citation type="journal article" date="2014" name="J. Biotechnol.">
        <title>Complete genome sequence of the actinobacterium Actinoplanes friuliensis HAG 010964, producer of the lipopeptide antibiotic friulimycin.</title>
        <authorList>
            <person name="Ruckert C."/>
            <person name="Szczepanowski R."/>
            <person name="Albersmeier A."/>
            <person name="Goesmann A."/>
            <person name="Fischer N."/>
            <person name="Steinkamper A."/>
            <person name="Puhler A."/>
            <person name="Biener R."/>
            <person name="Schwartz D."/>
            <person name="Kalinowski J."/>
        </authorList>
    </citation>
    <scope>NUCLEOTIDE SEQUENCE [LARGE SCALE GENOMIC DNA]</scope>
    <source>
        <strain evidence="2 3">DSM 7358</strain>
    </source>
</reference>
<dbReference type="STRING" id="1246995.AFR_11500"/>
<dbReference type="EMBL" id="CP006272">
    <property type="protein sequence ID" value="AGZ40589.1"/>
    <property type="molecule type" value="Genomic_DNA"/>
</dbReference>
<proteinExistence type="predicted"/>
<name>U5VUS1_9ACTN</name>
<evidence type="ECO:0000313" key="3">
    <source>
        <dbReference type="Proteomes" id="UP000017746"/>
    </source>
</evidence>
<dbReference type="KEGG" id="afs:AFR_11500"/>
<keyword evidence="3" id="KW-1185">Reference proteome</keyword>
<dbReference type="RefSeq" id="WP_023360590.1">
    <property type="nucleotide sequence ID" value="NC_022657.1"/>
</dbReference>
<dbReference type="SUPFAM" id="SSF52540">
    <property type="entry name" value="P-loop containing nucleoside triphosphate hydrolases"/>
    <property type="match status" value="2"/>
</dbReference>
<dbReference type="PATRIC" id="fig|1246995.3.peg.2344"/>